<protein>
    <submittedName>
        <fullName evidence="3">Helix-turn-helix domain-containing protein</fullName>
    </submittedName>
</protein>
<dbReference type="Gene3D" id="1.10.260.40">
    <property type="entry name" value="lambda repressor-like DNA-binding domains"/>
    <property type="match status" value="1"/>
</dbReference>
<evidence type="ECO:0000256" key="1">
    <source>
        <dbReference type="SAM" id="MobiDB-lite"/>
    </source>
</evidence>
<dbReference type="CDD" id="cd00093">
    <property type="entry name" value="HTH_XRE"/>
    <property type="match status" value="1"/>
</dbReference>
<dbReference type="AlphaFoldDB" id="A0A7T4PGP1"/>
<reference evidence="3 4" key="1">
    <citation type="submission" date="2020-12" db="EMBL/GenBank/DDBJ databases">
        <title>Identification and biosynthesis of polyene macrolides produced by Streptomyces alfalfae Men-myco-93-63.</title>
        <authorList>
            <person name="Liu D."/>
            <person name="Li Y."/>
            <person name="Liu L."/>
            <person name="Han X."/>
            <person name="Shen F."/>
        </authorList>
    </citation>
    <scope>NUCLEOTIDE SEQUENCE [LARGE SCALE GENOMIC DNA]</scope>
    <source>
        <strain evidence="3 4">Men-myco-93-63</strain>
    </source>
</reference>
<evidence type="ECO:0000313" key="3">
    <source>
        <dbReference type="EMBL" id="QQC89871.1"/>
    </source>
</evidence>
<evidence type="ECO:0000313" key="4">
    <source>
        <dbReference type="Proteomes" id="UP000596130"/>
    </source>
</evidence>
<feature type="region of interest" description="Disordered" evidence="1">
    <location>
        <begin position="1"/>
        <end position="27"/>
    </location>
</feature>
<sequence length="178" mass="19148">MDEDTQLDPQLLGSELQASREGRRPKLLQPEVAEALGVSRTTIQNVEAGKFKRISATVRRYAQYLGWPDGAVEHVAAGGRLCDFHASAHIAASAEDPAPPQSLGLSPAVEYELRAGDVLDSQVINLGPDEEDGQIIVVLQGKKGASQEEVARVAARYRRARRHLQGIAADADEVADST</sequence>
<dbReference type="EMBL" id="CP065959">
    <property type="protein sequence ID" value="QQC89871.1"/>
    <property type="molecule type" value="Genomic_DNA"/>
</dbReference>
<organism evidence="3 4">
    <name type="scientific">Streptomyces alfalfae</name>
    <dbReference type="NCBI Taxonomy" id="1642299"/>
    <lineage>
        <taxon>Bacteria</taxon>
        <taxon>Bacillati</taxon>
        <taxon>Actinomycetota</taxon>
        <taxon>Actinomycetes</taxon>
        <taxon>Kitasatosporales</taxon>
        <taxon>Streptomycetaceae</taxon>
        <taxon>Streptomyces</taxon>
    </lineage>
</organism>
<feature type="domain" description="HTH cro/C1-type" evidence="2">
    <location>
        <begin position="16"/>
        <end position="72"/>
    </location>
</feature>
<dbReference type="RefSeq" id="WP_198502936.1">
    <property type="nucleotide sequence ID" value="NZ_CP065959.1"/>
</dbReference>
<proteinExistence type="predicted"/>
<dbReference type="Pfam" id="PF13560">
    <property type="entry name" value="HTH_31"/>
    <property type="match status" value="1"/>
</dbReference>
<dbReference type="PROSITE" id="PS50943">
    <property type="entry name" value="HTH_CROC1"/>
    <property type="match status" value="1"/>
</dbReference>
<evidence type="ECO:0000259" key="2">
    <source>
        <dbReference type="PROSITE" id="PS50943"/>
    </source>
</evidence>
<dbReference type="SUPFAM" id="SSF47413">
    <property type="entry name" value="lambda repressor-like DNA-binding domains"/>
    <property type="match status" value="1"/>
</dbReference>
<dbReference type="Proteomes" id="UP000596130">
    <property type="component" value="Chromosome"/>
</dbReference>
<name>A0A7T4PGP1_9ACTN</name>
<accession>A0A7T4PGP1</accession>
<dbReference type="GO" id="GO:0003677">
    <property type="term" value="F:DNA binding"/>
    <property type="evidence" value="ECO:0007669"/>
    <property type="project" value="InterPro"/>
</dbReference>
<gene>
    <name evidence="3" type="ORF">I8755_16690</name>
</gene>
<dbReference type="InterPro" id="IPR001387">
    <property type="entry name" value="Cro/C1-type_HTH"/>
</dbReference>
<dbReference type="InterPro" id="IPR010982">
    <property type="entry name" value="Lambda_DNA-bd_dom_sf"/>
</dbReference>